<dbReference type="AlphaFoldDB" id="A0AAW1LML2"/>
<evidence type="ECO:0008006" key="4">
    <source>
        <dbReference type="Google" id="ProtNLM"/>
    </source>
</evidence>
<comment type="caution">
    <text evidence="2">The sequence shown here is derived from an EMBL/GenBank/DDBJ whole genome shotgun (WGS) entry which is preliminary data.</text>
</comment>
<dbReference type="EMBL" id="JBDFQZ010000004">
    <property type="protein sequence ID" value="KAK9735280.1"/>
    <property type="molecule type" value="Genomic_DNA"/>
</dbReference>
<protein>
    <recommendedName>
        <fullName evidence="4">Transmembrane protein</fullName>
    </recommendedName>
</protein>
<sequence>MATRNQTILFKKHRDALKSVRAPTTSSTHNSIELAATSLIRRSYAPLSTDDFAASSRLVCQFLVSLFAFLFFCWIYIVEFKDHKLLLLLILFEIIDLMICEGNIGIIWQ</sequence>
<dbReference type="Proteomes" id="UP001443914">
    <property type="component" value="Unassembled WGS sequence"/>
</dbReference>
<evidence type="ECO:0000313" key="3">
    <source>
        <dbReference type="Proteomes" id="UP001443914"/>
    </source>
</evidence>
<proteinExistence type="predicted"/>
<name>A0AAW1LML2_SAPOF</name>
<keyword evidence="3" id="KW-1185">Reference proteome</keyword>
<keyword evidence="1" id="KW-0812">Transmembrane</keyword>
<evidence type="ECO:0000313" key="2">
    <source>
        <dbReference type="EMBL" id="KAK9735280.1"/>
    </source>
</evidence>
<evidence type="ECO:0000256" key="1">
    <source>
        <dbReference type="SAM" id="Phobius"/>
    </source>
</evidence>
<accession>A0AAW1LML2</accession>
<feature type="transmembrane region" description="Helical" evidence="1">
    <location>
        <begin position="85"/>
        <end position="108"/>
    </location>
</feature>
<reference evidence="2" key="1">
    <citation type="submission" date="2024-03" db="EMBL/GenBank/DDBJ databases">
        <title>WGS assembly of Saponaria officinalis var. Norfolk2.</title>
        <authorList>
            <person name="Jenkins J."/>
            <person name="Shu S."/>
            <person name="Grimwood J."/>
            <person name="Barry K."/>
            <person name="Goodstein D."/>
            <person name="Schmutz J."/>
            <person name="Leebens-Mack J."/>
            <person name="Osbourn A."/>
        </authorList>
    </citation>
    <scope>NUCLEOTIDE SEQUENCE [LARGE SCALE GENOMIC DNA]</scope>
    <source>
        <strain evidence="2">JIC</strain>
    </source>
</reference>
<organism evidence="2 3">
    <name type="scientific">Saponaria officinalis</name>
    <name type="common">Common soapwort</name>
    <name type="synonym">Lychnis saponaria</name>
    <dbReference type="NCBI Taxonomy" id="3572"/>
    <lineage>
        <taxon>Eukaryota</taxon>
        <taxon>Viridiplantae</taxon>
        <taxon>Streptophyta</taxon>
        <taxon>Embryophyta</taxon>
        <taxon>Tracheophyta</taxon>
        <taxon>Spermatophyta</taxon>
        <taxon>Magnoliopsida</taxon>
        <taxon>eudicotyledons</taxon>
        <taxon>Gunneridae</taxon>
        <taxon>Pentapetalae</taxon>
        <taxon>Caryophyllales</taxon>
        <taxon>Caryophyllaceae</taxon>
        <taxon>Caryophylleae</taxon>
        <taxon>Saponaria</taxon>
    </lineage>
</organism>
<keyword evidence="1" id="KW-1133">Transmembrane helix</keyword>
<gene>
    <name evidence="2" type="ORF">RND81_04G195900</name>
</gene>
<keyword evidence="1" id="KW-0472">Membrane</keyword>
<feature type="transmembrane region" description="Helical" evidence="1">
    <location>
        <begin position="56"/>
        <end position="78"/>
    </location>
</feature>